<dbReference type="GO" id="GO:0000077">
    <property type="term" value="P:DNA damage checkpoint signaling"/>
    <property type="evidence" value="ECO:0007669"/>
    <property type="project" value="TreeGrafter"/>
</dbReference>
<protein>
    <recommendedName>
        <fullName evidence="3">non-specific serine/threonine protein kinase</fullName>
        <ecNumber evidence="3">2.7.11.1</ecNumber>
    </recommendedName>
</protein>
<dbReference type="Pfam" id="PF25030">
    <property type="entry name" value="M-HEAT_ATR"/>
    <property type="match status" value="1"/>
</dbReference>
<dbReference type="InterPro" id="IPR050517">
    <property type="entry name" value="DDR_Repair_Kinase"/>
</dbReference>
<dbReference type="InterPro" id="IPR012993">
    <property type="entry name" value="UME"/>
</dbReference>
<dbReference type="Proteomes" id="UP000507470">
    <property type="component" value="Unassembled WGS sequence"/>
</dbReference>
<keyword evidence="7" id="KW-0227">DNA damage</keyword>
<dbReference type="InterPro" id="IPR016024">
    <property type="entry name" value="ARM-type_fold"/>
</dbReference>
<evidence type="ECO:0000256" key="1">
    <source>
        <dbReference type="ARBA" id="ARBA00004123"/>
    </source>
</evidence>
<dbReference type="OrthoDB" id="381190at2759"/>
<evidence type="ECO:0000256" key="9">
    <source>
        <dbReference type="ARBA" id="ARBA00022840"/>
    </source>
</evidence>
<sequence length="2036" mass="233655">MSREDINFALEIIKTFHKFTSYECREKIYILWETFFTNTEKVAQSLKENQDKSECCTILQWFLILTKNKSEIFLATPQHQGDETPVLSQVRTDSEEEKISFEFSKWFMRTLIGFLSEVEFEATYQNLCIDIVKQLFLILKWRNGYYYCTMLTEIVHIIADLVKANDRLYESSNHYSVDLKRFVVDLCTVNLSLVPPDKREDGIPQTVKSQVTLTINSIKICECLQLNAVRILQLASDDITHMIAKSTCHVAWGSMCCHVEMGDLVMKKESLIVLERLLIHSGLPTLDITKYFLSCVIALIELLCSGCESGNKREIIDLEEMTSQVIDNIIKADQKELNQNYMSISQIQHTLQQMTVVIVTYQMKKLATSKMKNSVMKLIVHCINRLNSSQLQGTVLKPVMESLTTALIKNLGTSDNCQYLVAPLVKLVLIEMGTVSIKIESTPEQETSATQGSSKLALSQFKRKRKLDMDDKPKRRKLTKTLKLLCQKIQIQIDQLDKHLNQELAIPLLEGIQVGLETVLTCYYLCVCQDKTKTDFSYQVTEDMQSIDWWIQQKMLQQLNEGCIQSIVVRCNQWQQSEVTSCLLNALAICSDFLRLKDTCDLVGEMLQNFLWILSLPWLPNDPSWYDLKPDHAKEIANVARNLSDKIEMSVKCRLLEGLALFPKDMSPKWRVHVFKQAFSDTDWQIRNTAMTSFPTLLLHLGPNANHLVHDLISPVIDDKSKEVQLSLANNVGILACVVCRKAVLRFKSDELKNPFYESFEIQCWSCDKLKDEQSNNASKSRPNLVDPNMFVPYLTLLSSDDTTIKKSIIESLKRMFGHIGVRAKSSTIVSMLDTALDVLVDPDYNIRVSFSKVVPYLVGENCNETNQRIVTKLKEAYYAACMEQNIRLQETIVLTLAQFGRIAENEQLLVVILNLLESMISPIPLIAAVAYEQLKYVAQYKKMKTQDLFMRSRLPICKFLAEAMHQKMLSCNDVDASTDILRDVTKVLDFPDDKRFLQSANKFIVPHLVSIATPEASNLLKKISMIVDLPNRKKIMMENIKYIFPYIAIYFQEAEQGKAMKFLQKETAFDMEQLLRCQFQTTHNELLLHLGTHYQKVFSGLTVLSKCVKTQGYEEPQTMTSAEMADYLQPKLLGVIGFFDLQLLNNNIPLEDKKLTLESLTAIIRLMGRKHIGMIRYKIVNTLRIGLQITDRDIQEISCKAWDCFVKSLETPFLGQMMSQIIATLLPLLNSLPKQVSELFNFMIVENRETLSVHFHEVYFLPDIPELAVANDILKQYTEGSSSLIIPVCPNEGRDEKENIILSPRIEIKAYCFIPEALYQFVIGNETADPIVSKIVSVDGTALALQELLKIFKITETSKLWKRFADHVKEILLPLFTTKYTLTSQQDWSKITKPIFLSEKSKTFAEWVSTWTGYLLSKVKQDHARSVFVSCTAAIKNDVHIALYILPYAVTQVLQDGSPHDIKEVFTEILEVISHTQKPDTKHRDGNFHHMSAQTIFSIMDHLTKWKRQKAQTSGIIPGKGPTYLSDSGYRAIDSFLNKIPQDLLAQACFSCGAYTRALMHFEQFLSSKNQNVQDHLDFSRFRLLERLYVAMDESDGVIGVAAIRQTQPTLIEQILIHESLGQHQDAQACYEKAIDDEGFVEAHFLNKSLMSQDNKTTCLVCYRKSFERPEWAPHIRSYMVEAAWKLGNWDKLENEKTGRNWAVGVGELLLSAKAKNEEKFMKHLQIVRREQIGPLSAASMESGSYQRGYQHIVRQVTLVISLNIKEGYNQTAYSSLLQAGDYNLPEVFVEKAKWFWSKGDKDQALTCLERGMSVHFPDIQALKSDTTDQAKARLKIYAQALLLFGRYSDEASSLESNSILRKYREVIDIYNDWEEGHFYLAQYYDKIMTTLFEENVAKGDFIYHVIRNFGQSLLHGNQYIYQSMPRLLSLWLEYGTQVAEYEKQDKQKPQISQRLQNMRNILGKLNRLISNFGKELAPYQLFTAYPQLISRICHAQSDVFQHLKDIVARIFVHFPKQSLWMMMAVSKVTKYCIK</sequence>
<dbReference type="InterPro" id="IPR057564">
    <property type="entry name" value="HEAT_ATR"/>
</dbReference>
<evidence type="ECO:0000256" key="6">
    <source>
        <dbReference type="ARBA" id="ARBA00022741"/>
    </source>
</evidence>
<dbReference type="EMBL" id="CACVKT020007048">
    <property type="protein sequence ID" value="CAC5404936.1"/>
    <property type="molecule type" value="Genomic_DNA"/>
</dbReference>
<keyword evidence="5 12" id="KW-0808">Transferase</keyword>
<dbReference type="InterPro" id="IPR003151">
    <property type="entry name" value="PIK-rel_kinase_FAT"/>
</dbReference>
<evidence type="ECO:0000256" key="2">
    <source>
        <dbReference type="ARBA" id="ARBA00010769"/>
    </source>
</evidence>
<dbReference type="PROSITE" id="PS51189">
    <property type="entry name" value="FAT"/>
    <property type="match status" value="1"/>
</dbReference>
<dbReference type="GO" id="GO:0000723">
    <property type="term" value="P:telomere maintenance"/>
    <property type="evidence" value="ECO:0007669"/>
    <property type="project" value="TreeGrafter"/>
</dbReference>
<evidence type="ECO:0000259" key="11">
    <source>
        <dbReference type="PROSITE" id="PS51189"/>
    </source>
</evidence>
<dbReference type="Gene3D" id="1.25.10.10">
    <property type="entry name" value="Leucine-rich Repeat Variant"/>
    <property type="match status" value="1"/>
</dbReference>
<feature type="domain" description="FAT" evidence="11">
    <location>
        <begin position="1545"/>
        <end position="2030"/>
    </location>
</feature>
<keyword evidence="6" id="KW-0547">Nucleotide-binding</keyword>
<evidence type="ECO:0000256" key="3">
    <source>
        <dbReference type="ARBA" id="ARBA00012513"/>
    </source>
</evidence>
<keyword evidence="13" id="KW-1185">Reference proteome</keyword>
<keyword evidence="10" id="KW-0539">Nucleus</keyword>
<comment type="similarity">
    <text evidence="2">Belongs to the PI3/PI4-kinase family. ATM subfamily.</text>
</comment>
<evidence type="ECO:0000256" key="4">
    <source>
        <dbReference type="ARBA" id="ARBA00022527"/>
    </source>
</evidence>
<dbReference type="Pfam" id="PF23593">
    <property type="entry name" value="HEAT_ATR"/>
    <property type="match status" value="1"/>
</dbReference>
<dbReference type="Gene3D" id="1.25.40.10">
    <property type="entry name" value="Tetratricopeptide repeat domain"/>
    <property type="match status" value="1"/>
</dbReference>
<accession>A0A6J8DAB1</accession>
<dbReference type="Pfam" id="PF02259">
    <property type="entry name" value="FAT"/>
    <property type="match status" value="1"/>
</dbReference>
<keyword evidence="9" id="KW-0067">ATP-binding</keyword>
<dbReference type="GO" id="GO:0005634">
    <property type="term" value="C:nucleus"/>
    <property type="evidence" value="ECO:0007669"/>
    <property type="project" value="UniProtKB-SubCell"/>
</dbReference>
<dbReference type="GO" id="GO:0006281">
    <property type="term" value="P:DNA repair"/>
    <property type="evidence" value="ECO:0007669"/>
    <property type="project" value="TreeGrafter"/>
</dbReference>
<dbReference type="SMART" id="SM00802">
    <property type="entry name" value="UME"/>
    <property type="match status" value="1"/>
</dbReference>
<dbReference type="GO" id="GO:0005694">
    <property type="term" value="C:chromosome"/>
    <property type="evidence" value="ECO:0007669"/>
    <property type="project" value="TreeGrafter"/>
</dbReference>
<dbReference type="InterPro" id="IPR056802">
    <property type="entry name" value="ATR-like_M-HEAT"/>
</dbReference>
<dbReference type="InterPro" id="IPR011990">
    <property type="entry name" value="TPR-like_helical_dom_sf"/>
</dbReference>
<evidence type="ECO:0000256" key="5">
    <source>
        <dbReference type="ARBA" id="ARBA00022679"/>
    </source>
</evidence>
<evidence type="ECO:0000313" key="12">
    <source>
        <dbReference type="EMBL" id="CAC5404936.1"/>
    </source>
</evidence>
<comment type="subcellular location">
    <subcellularLocation>
        <location evidence="1">Nucleus</location>
    </subcellularLocation>
</comment>
<evidence type="ECO:0000256" key="10">
    <source>
        <dbReference type="ARBA" id="ARBA00023242"/>
    </source>
</evidence>
<dbReference type="GO" id="GO:0004674">
    <property type="term" value="F:protein serine/threonine kinase activity"/>
    <property type="evidence" value="ECO:0007669"/>
    <property type="project" value="UniProtKB-KW"/>
</dbReference>
<keyword evidence="8" id="KW-0418">Kinase</keyword>
<evidence type="ECO:0000313" key="13">
    <source>
        <dbReference type="Proteomes" id="UP000507470"/>
    </source>
</evidence>
<dbReference type="GO" id="GO:0005524">
    <property type="term" value="F:ATP binding"/>
    <property type="evidence" value="ECO:0007669"/>
    <property type="project" value="UniProtKB-KW"/>
</dbReference>
<evidence type="ECO:0000256" key="7">
    <source>
        <dbReference type="ARBA" id="ARBA00022763"/>
    </source>
</evidence>
<dbReference type="EC" id="2.7.11.1" evidence="3"/>
<evidence type="ECO:0000256" key="8">
    <source>
        <dbReference type="ARBA" id="ARBA00022777"/>
    </source>
</evidence>
<dbReference type="Pfam" id="PF08064">
    <property type="entry name" value="UME"/>
    <property type="match status" value="1"/>
</dbReference>
<organism evidence="12 13">
    <name type="scientific">Mytilus coruscus</name>
    <name type="common">Sea mussel</name>
    <dbReference type="NCBI Taxonomy" id="42192"/>
    <lineage>
        <taxon>Eukaryota</taxon>
        <taxon>Metazoa</taxon>
        <taxon>Spiralia</taxon>
        <taxon>Lophotrochozoa</taxon>
        <taxon>Mollusca</taxon>
        <taxon>Bivalvia</taxon>
        <taxon>Autobranchia</taxon>
        <taxon>Pteriomorphia</taxon>
        <taxon>Mytilida</taxon>
        <taxon>Mytiloidea</taxon>
        <taxon>Mytilidae</taxon>
        <taxon>Mytilinae</taxon>
        <taxon>Mytilus</taxon>
    </lineage>
</organism>
<dbReference type="PANTHER" id="PTHR11139:SF69">
    <property type="entry name" value="SERINE_THREONINE-PROTEIN KINASE ATR"/>
    <property type="match status" value="1"/>
</dbReference>
<dbReference type="SUPFAM" id="SSF48371">
    <property type="entry name" value="ARM repeat"/>
    <property type="match status" value="1"/>
</dbReference>
<dbReference type="PANTHER" id="PTHR11139">
    <property type="entry name" value="ATAXIA TELANGIECTASIA MUTATED ATM -RELATED"/>
    <property type="match status" value="1"/>
</dbReference>
<dbReference type="InterPro" id="IPR011989">
    <property type="entry name" value="ARM-like"/>
</dbReference>
<gene>
    <name evidence="12" type="ORF">MCOR_38669</name>
</gene>
<reference evidence="12 13" key="1">
    <citation type="submission" date="2020-06" db="EMBL/GenBank/DDBJ databases">
        <authorList>
            <person name="Li R."/>
            <person name="Bekaert M."/>
        </authorList>
    </citation>
    <scope>NUCLEOTIDE SEQUENCE [LARGE SCALE GENOMIC DNA]</scope>
    <source>
        <strain evidence="13">wild</strain>
    </source>
</reference>
<dbReference type="InterPro" id="IPR014009">
    <property type="entry name" value="PIK_FAT"/>
</dbReference>
<proteinExistence type="inferred from homology"/>
<name>A0A6J8DAB1_MYTCO</name>
<keyword evidence="4" id="KW-0723">Serine/threonine-protein kinase</keyword>